<reference evidence="3 4" key="1">
    <citation type="submission" date="2019-08" db="EMBL/GenBank/DDBJ databases">
        <title>Draft genome sequences of two oriental melons (Cucumis melo L. var makuwa).</title>
        <authorList>
            <person name="Kwon S.-Y."/>
        </authorList>
    </citation>
    <scope>NUCLEOTIDE SEQUENCE [LARGE SCALE GENOMIC DNA]</scope>
    <source>
        <strain evidence="4">cv. Chang Bougi</strain>
        <tissue evidence="3">Leaf</tissue>
    </source>
</reference>
<sequence>MQEPKGTKKSIDLLPSLRHLELIELPNLQYIWEDNFYELSKVKNIEKLDIRQCPKLKIEYPMKVLRQLEMLTIDLRDLKEIPLKEKTTQMLELEEMETSKTHLPMRIVQILHNIEVFEVRKTFFEEVFPIERSWDNVEEWQNERYKLSRLKLFELPKLRYLWSGGLQKNSSIVQNLMELNVLGCGILSMSVPSSMSFRNLTWLTVRKCHKMTYLLNPSVARTLVQLRLLVLGECKRMITVIVEGVEEENDEILFNRLDSIDLRDMLKLTSFHSGKCTIRFPCLDELAIENCPEMRDFSLGIVSTPLLLTENIGLYSETFEICPILEDSKEIYVSNINVTIRQVWEDHYDTNLRYLFEEENSEDNQCDPSSHVEE</sequence>
<gene>
    <name evidence="3" type="ORF">E5676_scaffold333G00880</name>
</gene>
<name>A0A5D3DG21_CUCMM</name>
<organism evidence="3 4">
    <name type="scientific">Cucumis melo var. makuwa</name>
    <name type="common">Oriental melon</name>
    <dbReference type="NCBI Taxonomy" id="1194695"/>
    <lineage>
        <taxon>Eukaryota</taxon>
        <taxon>Viridiplantae</taxon>
        <taxon>Streptophyta</taxon>
        <taxon>Embryophyta</taxon>
        <taxon>Tracheophyta</taxon>
        <taxon>Spermatophyta</taxon>
        <taxon>Magnoliopsida</taxon>
        <taxon>eudicotyledons</taxon>
        <taxon>Gunneridae</taxon>
        <taxon>Pentapetalae</taxon>
        <taxon>rosids</taxon>
        <taxon>fabids</taxon>
        <taxon>Cucurbitales</taxon>
        <taxon>Cucurbitaceae</taxon>
        <taxon>Benincaseae</taxon>
        <taxon>Cucumis</taxon>
    </lineage>
</organism>
<proteinExistence type="predicted"/>
<dbReference type="AlphaFoldDB" id="A0A5D3DG21"/>
<dbReference type="InterPro" id="IPR032675">
    <property type="entry name" value="LRR_dom_sf"/>
</dbReference>
<evidence type="ECO:0000313" key="3">
    <source>
        <dbReference type="EMBL" id="TYK22209.1"/>
    </source>
</evidence>
<dbReference type="InterPro" id="IPR057135">
    <property type="entry name" value="At4g27190-like_LRR"/>
</dbReference>
<dbReference type="PANTHER" id="PTHR33463:SF203">
    <property type="entry name" value="AAA+ ATPASE DOMAIN-CONTAINING PROTEIN"/>
    <property type="match status" value="1"/>
</dbReference>
<protein>
    <submittedName>
        <fullName evidence="3">Putative disease resistance protein</fullName>
    </submittedName>
</protein>
<dbReference type="InterPro" id="IPR050905">
    <property type="entry name" value="Plant_NBS-LRR"/>
</dbReference>
<accession>A0A5D3DG21</accession>
<dbReference type="PANTHER" id="PTHR33463">
    <property type="entry name" value="NB-ARC DOMAIN-CONTAINING PROTEIN-RELATED"/>
    <property type="match status" value="1"/>
</dbReference>
<dbReference type="Proteomes" id="UP000321947">
    <property type="component" value="Unassembled WGS sequence"/>
</dbReference>
<feature type="domain" description="Disease resistance protein At4g27190-like leucine-rich repeats" evidence="2">
    <location>
        <begin position="196"/>
        <end position="295"/>
    </location>
</feature>
<feature type="domain" description="Disease resistance protein At4g27190-like leucine-rich repeats" evidence="2">
    <location>
        <begin position="9"/>
        <end position="72"/>
    </location>
</feature>
<evidence type="ECO:0000259" key="2">
    <source>
        <dbReference type="Pfam" id="PF23247"/>
    </source>
</evidence>
<evidence type="ECO:0000313" key="4">
    <source>
        <dbReference type="Proteomes" id="UP000321947"/>
    </source>
</evidence>
<dbReference type="Pfam" id="PF23247">
    <property type="entry name" value="LRR_RPS2"/>
    <property type="match status" value="3"/>
</dbReference>
<dbReference type="SUPFAM" id="SSF52058">
    <property type="entry name" value="L domain-like"/>
    <property type="match status" value="1"/>
</dbReference>
<dbReference type="Gene3D" id="3.80.10.10">
    <property type="entry name" value="Ribonuclease Inhibitor"/>
    <property type="match status" value="1"/>
</dbReference>
<dbReference type="EMBL" id="SSTD01005204">
    <property type="protein sequence ID" value="TYK22209.1"/>
    <property type="molecule type" value="Genomic_DNA"/>
</dbReference>
<keyword evidence="1" id="KW-0611">Plant defense</keyword>
<evidence type="ECO:0000256" key="1">
    <source>
        <dbReference type="ARBA" id="ARBA00022821"/>
    </source>
</evidence>
<feature type="domain" description="Disease resistance protein At4g27190-like leucine-rich repeats" evidence="2">
    <location>
        <begin position="90"/>
        <end position="195"/>
    </location>
</feature>
<comment type="caution">
    <text evidence="3">The sequence shown here is derived from an EMBL/GenBank/DDBJ whole genome shotgun (WGS) entry which is preliminary data.</text>
</comment>